<dbReference type="AlphaFoldDB" id="A0A250I7W1"/>
<evidence type="ECO:0000256" key="1">
    <source>
        <dbReference type="SAM" id="MobiDB-lite"/>
    </source>
</evidence>
<feature type="region of interest" description="Disordered" evidence="1">
    <location>
        <begin position="43"/>
        <end position="64"/>
    </location>
</feature>
<reference evidence="2 3" key="1">
    <citation type="submission" date="2017-06" db="EMBL/GenBank/DDBJ databases">
        <authorList>
            <person name="Kim H.J."/>
            <person name="Triplett B.A."/>
        </authorList>
    </citation>
    <scope>NUCLEOTIDE SEQUENCE [LARGE SCALE GENOMIC DNA]</scope>
    <source>
        <strain evidence="2 3">DSM 14713</strain>
    </source>
</reference>
<sequence length="253" mass="27942">MKRWSWTALVAAGCLVGCGIGGGLPGGDVPAMTNPDGTVTLPDIPAGTGQEGDPSTPETSASLWPLTRGSTWTYRITDPFKGVFEKRVEILGEETIPETTMTGIAVRSVQPTKEEMSWQVERNGTVLRLREEDRKQGKLEQVTTWSPATIKSLSKEQPQGWSYTSDIRELTRTPADNSTEDKDKSYIWSVTAVNQTVTTPAGTFTNALRVERKRGDKNKPEDDRVYWLVPGIGKVKEDGERLEELVAYDVKKP</sequence>
<dbReference type="Gene3D" id="2.40.360.20">
    <property type="match status" value="1"/>
</dbReference>
<organism evidence="2 3">
    <name type="scientific">Melittangium boletus DSM 14713</name>
    <dbReference type="NCBI Taxonomy" id="1294270"/>
    <lineage>
        <taxon>Bacteria</taxon>
        <taxon>Pseudomonadati</taxon>
        <taxon>Myxococcota</taxon>
        <taxon>Myxococcia</taxon>
        <taxon>Myxococcales</taxon>
        <taxon>Cystobacterineae</taxon>
        <taxon>Archangiaceae</taxon>
        <taxon>Melittangium</taxon>
    </lineage>
</organism>
<dbReference type="OrthoDB" id="5381512at2"/>
<accession>A0A250I7W1</accession>
<dbReference type="Proteomes" id="UP000217289">
    <property type="component" value="Chromosome"/>
</dbReference>
<proteinExistence type="predicted"/>
<dbReference type="RefSeq" id="WP_095976092.1">
    <property type="nucleotide sequence ID" value="NZ_CP022163.1"/>
</dbReference>
<name>A0A250I7W1_9BACT</name>
<evidence type="ECO:0000313" key="3">
    <source>
        <dbReference type="Proteomes" id="UP000217289"/>
    </source>
</evidence>
<dbReference type="KEGG" id="mbd:MEBOL_000711"/>
<protein>
    <submittedName>
        <fullName evidence="2">Lipoprotein</fullName>
    </submittedName>
</protein>
<dbReference type="EMBL" id="CP022163">
    <property type="protein sequence ID" value="ATB27273.1"/>
    <property type="molecule type" value="Genomic_DNA"/>
</dbReference>
<keyword evidence="3" id="KW-1185">Reference proteome</keyword>
<keyword evidence="2" id="KW-0449">Lipoprotein</keyword>
<evidence type="ECO:0000313" key="2">
    <source>
        <dbReference type="EMBL" id="ATB27273.1"/>
    </source>
</evidence>
<gene>
    <name evidence="2" type="ORF">MEBOL_000711</name>
</gene>